<dbReference type="InterPro" id="IPR015424">
    <property type="entry name" value="PyrdxlP-dep_Trfase"/>
</dbReference>
<evidence type="ECO:0000256" key="3">
    <source>
        <dbReference type="ARBA" id="ARBA00022793"/>
    </source>
</evidence>
<dbReference type="RefSeq" id="WP_379574160.1">
    <property type="nucleotide sequence ID" value="NZ_JBHUFV010000033.1"/>
</dbReference>
<evidence type="ECO:0000256" key="1">
    <source>
        <dbReference type="ARBA" id="ARBA00001933"/>
    </source>
</evidence>
<evidence type="ECO:0000256" key="2">
    <source>
        <dbReference type="ARBA" id="ARBA00009533"/>
    </source>
</evidence>
<dbReference type="Pfam" id="PF00282">
    <property type="entry name" value="Pyridoxal_deC"/>
    <property type="match status" value="1"/>
</dbReference>
<dbReference type="PANTHER" id="PTHR11999">
    <property type="entry name" value="GROUP II PYRIDOXAL-5-PHOSPHATE DECARBOXYLASE"/>
    <property type="match status" value="1"/>
</dbReference>
<accession>A0ABW4SWW5</accession>
<protein>
    <submittedName>
        <fullName evidence="7">Pyridoxal phosphate-dependent decarboxylase family protein</fullName>
    </submittedName>
</protein>
<evidence type="ECO:0000256" key="4">
    <source>
        <dbReference type="ARBA" id="ARBA00022898"/>
    </source>
</evidence>
<keyword evidence="3" id="KW-0210">Decarboxylase</keyword>
<evidence type="ECO:0000313" key="8">
    <source>
        <dbReference type="Proteomes" id="UP001597368"/>
    </source>
</evidence>
<comment type="similarity">
    <text evidence="2 6">Belongs to the group II decarboxylase family.</text>
</comment>
<proteinExistence type="inferred from homology"/>
<dbReference type="SUPFAM" id="SSF53383">
    <property type="entry name" value="PLP-dependent transferases"/>
    <property type="match status" value="1"/>
</dbReference>
<name>A0ABW4SWW5_9ACTN</name>
<sequence length="473" mass="50786">MSDPLFERDTAPAALDLVARAAAPFLGSLTDRPVHDHAADHLMDLLDGPLPEEGEGTLAAIEELLAVGTGASTQTSGPRFFHFIVGGATPAAQAGDWVTSLLDQASGLHLTSPLAARAEKVALDWLKDLCGLPEPYGGVLTPSATFANLTGLTCARQWWGERHGADITSQGLAGLPRMPVVASGYIHPSSRKALQILGVGRDGVTVCARDDAGRVDLEAMERTLSELDGPAVIVGNAGEVNAGDFDPIADLADLAERYGAWLHVDGAFGLFAAASPRLRHLVSGVERAHSVAADGHKWLNVPYESGFAFVHDQDLMFRSFGAWGAHYLPADVNYNNLGPESSRRARAFPIWATLRAYGRQGYAQLVDRHHDLALRLGEAVEKAPDLELLAPVTLCVVCFRYAPRGVAEGELNELNRRIGEELIADGRYYAGTTTYRGMTALRPAIVNWRTTEEDIDGLVEVLREVIARVHPGS</sequence>
<dbReference type="InterPro" id="IPR010977">
    <property type="entry name" value="Aromatic_deC"/>
</dbReference>
<dbReference type="PANTHER" id="PTHR11999:SF70">
    <property type="entry name" value="MIP05841P"/>
    <property type="match status" value="1"/>
</dbReference>
<evidence type="ECO:0000313" key="7">
    <source>
        <dbReference type="EMBL" id="MFD1934113.1"/>
    </source>
</evidence>
<dbReference type="Gene3D" id="3.90.1150.10">
    <property type="entry name" value="Aspartate Aminotransferase, domain 1"/>
    <property type="match status" value="1"/>
</dbReference>
<dbReference type="Gene3D" id="3.40.640.10">
    <property type="entry name" value="Type I PLP-dependent aspartate aminotransferase-like (Major domain)"/>
    <property type="match status" value="1"/>
</dbReference>
<evidence type="ECO:0000256" key="6">
    <source>
        <dbReference type="RuleBase" id="RU000382"/>
    </source>
</evidence>
<gene>
    <name evidence="7" type="ORF">ACFSKW_21845</name>
</gene>
<dbReference type="InterPro" id="IPR002129">
    <property type="entry name" value="PyrdxlP-dep_de-COase"/>
</dbReference>
<keyword evidence="4 6" id="KW-0663">Pyridoxal phosphate</keyword>
<keyword evidence="8" id="KW-1185">Reference proteome</keyword>
<keyword evidence="5 6" id="KW-0456">Lyase</keyword>
<reference evidence="8" key="1">
    <citation type="journal article" date="2019" name="Int. J. Syst. Evol. Microbiol.">
        <title>The Global Catalogue of Microorganisms (GCM) 10K type strain sequencing project: providing services to taxonomists for standard genome sequencing and annotation.</title>
        <authorList>
            <consortium name="The Broad Institute Genomics Platform"/>
            <consortium name="The Broad Institute Genome Sequencing Center for Infectious Disease"/>
            <person name="Wu L."/>
            <person name="Ma J."/>
        </authorList>
    </citation>
    <scope>NUCLEOTIDE SEQUENCE [LARGE SCALE GENOMIC DNA]</scope>
    <source>
        <strain evidence="8">ICMP 6774ER</strain>
    </source>
</reference>
<dbReference type="Proteomes" id="UP001597368">
    <property type="component" value="Unassembled WGS sequence"/>
</dbReference>
<comment type="cofactor">
    <cofactor evidence="1 6">
        <name>pyridoxal 5'-phosphate</name>
        <dbReference type="ChEBI" id="CHEBI:597326"/>
    </cofactor>
</comment>
<dbReference type="InterPro" id="IPR015422">
    <property type="entry name" value="PyrdxlP-dep_Trfase_small"/>
</dbReference>
<organism evidence="7 8">
    <name type="scientific">Nonomuraea mangrovi</name>
    <dbReference type="NCBI Taxonomy" id="2316207"/>
    <lineage>
        <taxon>Bacteria</taxon>
        <taxon>Bacillati</taxon>
        <taxon>Actinomycetota</taxon>
        <taxon>Actinomycetes</taxon>
        <taxon>Streptosporangiales</taxon>
        <taxon>Streptosporangiaceae</taxon>
        <taxon>Nonomuraea</taxon>
    </lineage>
</organism>
<dbReference type="InterPro" id="IPR015421">
    <property type="entry name" value="PyrdxlP-dep_Trfase_major"/>
</dbReference>
<evidence type="ECO:0000256" key="5">
    <source>
        <dbReference type="ARBA" id="ARBA00023239"/>
    </source>
</evidence>
<dbReference type="EMBL" id="JBHUFV010000033">
    <property type="protein sequence ID" value="MFD1934113.1"/>
    <property type="molecule type" value="Genomic_DNA"/>
</dbReference>
<dbReference type="PRINTS" id="PR00800">
    <property type="entry name" value="YHDCRBOXLASE"/>
</dbReference>
<comment type="caution">
    <text evidence="7">The sequence shown here is derived from an EMBL/GenBank/DDBJ whole genome shotgun (WGS) entry which is preliminary data.</text>
</comment>